<evidence type="ECO:0000256" key="11">
    <source>
        <dbReference type="ARBA" id="ARBA00023136"/>
    </source>
</evidence>
<evidence type="ECO:0000313" key="15">
    <source>
        <dbReference type="EMBL" id="RAI38468.1"/>
    </source>
</evidence>
<keyword evidence="11 13" id="KW-0472">Membrane</keyword>
<comment type="cofactor">
    <cofactor evidence="1">
        <name>heme b</name>
        <dbReference type="ChEBI" id="CHEBI:60344"/>
    </cofactor>
</comment>
<dbReference type="AlphaFoldDB" id="A0A327KSV2"/>
<keyword evidence="8" id="KW-0249">Electron transport</keyword>
<feature type="transmembrane region" description="Helical" evidence="13">
    <location>
        <begin position="88"/>
        <end position="114"/>
    </location>
</feature>
<keyword evidence="9 13" id="KW-1133">Transmembrane helix</keyword>
<evidence type="ECO:0000256" key="2">
    <source>
        <dbReference type="ARBA" id="ARBA00004651"/>
    </source>
</evidence>
<gene>
    <name evidence="15" type="ORF">CH338_12565</name>
</gene>
<keyword evidence="7" id="KW-0479">Metal-binding</keyword>
<keyword evidence="5" id="KW-0349">Heme</keyword>
<comment type="similarity">
    <text evidence="12">Belongs to the cytochrome b561 family.</text>
</comment>
<comment type="caution">
    <text evidence="15">The sequence shown here is derived from an EMBL/GenBank/DDBJ whole genome shotgun (WGS) entry which is preliminary data.</text>
</comment>
<evidence type="ECO:0000256" key="4">
    <source>
        <dbReference type="ARBA" id="ARBA00022475"/>
    </source>
</evidence>
<keyword evidence="10" id="KW-0408">Iron</keyword>
<dbReference type="GO" id="GO:0046872">
    <property type="term" value="F:metal ion binding"/>
    <property type="evidence" value="ECO:0007669"/>
    <property type="project" value="UniProtKB-KW"/>
</dbReference>
<keyword evidence="3" id="KW-0813">Transport</keyword>
<feature type="transmembrane region" description="Helical" evidence="13">
    <location>
        <begin position="12"/>
        <end position="34"/>
    </location>
</feature>
<dbReference type="GO" id="GO:0022904">
    <property type="term" value="P:respiratory electron transport chain"/>
    <property type="evidence" value="ECO:0007669"/>
    <property type="project" value="InterPro"/>
</dbReference>
<evidence type="ECO:0000256" key="7">
    <source>
        <dbReference type="ARBA" id="ARBA00022723"/>
    </source>
</evidence>
<dbReference type="SUPFAM" id="SSF81342">
    <property type="entry name" value="Transmembrane di-heme cytochromes"/>
    <property type="match status" value="1"/>
</dbReference>
<dbReference type="GO" id="GO:0020037">
    <property type="term" value="F:heme binding"/>
    <property type="evidence" value="ECO:0007669"/>
    <property type="project" value="TreeGrafter"/>
</dbReference>
<evidence type="ECO:0000259" key="14">
    <source>
        <dbReference type="Pfam" id="PF01292"/>
    </source>
</evidence>
<dbReference type="InterPro" id="IPR016174">
    <property type="entry name" value="Di-haem_cyt_TM"/>
</dbReference>
<keyword evidence="4" id="KW-1003">Cell membrane</keyword>
<feature type="transmembrane region" description="Helical" evidence="13">
    <location>
        <begin position="147"/>
        <end position="170"/>
    </location>
</feature>
<dbReference type="Proteomes" id="UP000248863">
    <property type="component" value="Unassembled WGS sequence"/>
</dbReference>
<evidence type="ECO:0000256" key="6">
    <source>
        <dbReference type="ARBA" id="ARBA00022692"/>
    </source>
</evidence>
<feature type="domain" description="Cytochrome b561 bacterial/Ni-hydrogenase" evidence="14">
    <location>
        <begin position="10"/>
        <end position="180"/>
    </location>
</feature>
<sequence>MALRNSYEAYGAMARLFHWLTVICVVAAWAIGMFRGELPEGAARATAMFIHINLGLAVIALLVARILWRMADPAPPMPKTPLGRMGEIAAAAAHGISYILLLAVPLIGIAIVFARGRPLPLFGLAEIASLWAADRSFANTLKPYHGLLANLLMVIAFLHAVAALVHHFVFRDPTLRRMIGPAPERP</sequence>
<dbReference type="Gene3D" id="1.20.950.20">
    <property type="entry name" value="Transmembrane di-heme cytochromes, Chain C"/>
    <property type="match status" value="1"/>
</dbReference>
<dbReference type="Pfam" id="PF01292">
    <property type="entry name" value="Ni_hydr_CYTB"/>
    <property type="match status" value="1"/>
</dbReference>
<feature type="transmembrane region" description="Helical" evidence="13">
    <location>
        <begin position="46"/>
        <end position="68"/>
    </location>
</feature>
<keyword evidence="16" id="KW-1185">Reference proteome</keyword>
<dbReference type="RefSeq" id="WP_111357516.1">
    <property type="nucleotide sequence ID" value="NZ_NHSK01000302.1"/>
</dbReference>
<dbReference type="EMBL" id="NPEU01000124">
    <property type="protein sequence ID" value="RAI38468.1"/>
    <property type="molecule type" value="Genomic_DNA"/>
</dbReference>
<evidence type="ECO:0000313" key="16">
    <source>
        <dbReference type="Proteomes" id="UP000248863"/>
    </source>
</evidence>
<name>A0A327KSV2_9BRAD</name>
<dbReference type="InterPro" id="IPR052168">
    <property type="entry name" value="Cytochrome_b561_oxidase"/>
</dbReference>
<evidence type="ECO:0000256" key="10">
    <source>
        <dbReference type="ARBA" id="ARBA00023004"/>
    </source>
</evidence>
<evidence type="ECO:0000256" key="9">
    <source>
        <dbReference type="ARBA" id="ARBA00022989"/>
    </source>
</evidence>
<evidence type="ECO:0000256" key="5">
    <source>
        <dbReference type="ARBA" id="ARBA00022617"/>
    </source>
</evidence>
<accession>A0A327KSV2</accession>
<dbReference type="GO" id="GO:0005886">
    <property type="term" value="C:plasma membrane"/>
    <property type="evidence" value="ECO:0007669"/>
    <property type="project" value="UniProtKB-SubCell"/>
</dbReference>
<dbReference type="InterPro" id="IPR011577">
    <property type="entry name" value="Cyt_b561_bac/Ni-Hgenase"/>
</dbReference>
<dbReference type="PANTHER" id="PTHR30529">
    <property type="entry name" value="CYTOCHROME B561"/>
    <property type="match status" value="1"/>
</dbReference>
<comment type="subcellular location">
    <subcellularLocation>
        <location evidence="2">Cell membrane</location>
        <topology evidence="2">Multi-pass membrane protein</topology>
    </subcellularLocation>
</comment>
<evidence type="ECO:0000256" key="3">
    <source>
        <dbReference type="ARBA" id="ARBA00022448"/>
    </source>
</evidence>
<dbReference type="GO" id="GO:0009055">
    <property type="term" value="F:electron transfer activity"/>
    <property type="evidence" value="ECO:0007669"/>
    <property type="project" value="InterPro"/>
</dbReference>
<proteinExistence type="inferred from homology"/>
<dbReference type="PANTHER" id="PTHR30529:SF1">
    <property type="entry name" value="CYTOCHROME B561 HOMOLOG 2"/>
    <property type="match status" value="1"/>
</dbReference>
<organism evidence="15 16">
    <name type="scientific">Rhodoplanes elegans</name>
    <dbReference type="NCBI Taxonomy" id="29408"/>
    <lineage>
        <taxon>Bacteria</taxon>
        <taxon>Pseudomonadati</taxon>
        <taxon>Pseudomonadota</taxon>
        <taxon>Alphaproteobacteria</taxon>
        <taxon>Hyphomicrobiales</taxon>
        <taxon>Nitrobacteraceae</taxon>
        <taxon>Rhodoplanes</taxon>
    </lineage>
</organism>
<reference evidence="15 16" key="1">
    <citation type="submission" date="2017-07" db="EMBL/GenBank/DDBJ databases">
        <title>Draft Genome Sequences of Select Purple Nonsulfur Bacteria.</title>
        <authorList>
            <person name="Lasarre B."/>
            <person name="Mckinlay J.B."/>
        </authorList>
    </citation>
    <scope>NUCLEOTIDE SEQUENCE [LARGE SCALE GENOMIC DNA]</scope>
    <source>
        <strain evidence="15 16">DSM 11907</strain>
    </source>
</reference>
<keyword evidence="6 13" id="KW-0812">Transmembrane</keyword>
<evidence type="ECO:0000256" key="13">
    <source>
        <dbReference type="SAM" id="Phobius"/>
    </source>
</evidence>
<evidence type="ECO:0000256" key="1">
    <source>
        <dbReference type="ARBA" id="ARBA00001970"/>
    </source>
</evidence>
<dbReference type="OrthoDB" id="7280471at2"/>
<evidence type="ECO:0000256" key="8">
    <source>
        <dbReference type="ARBA" id="ARBA00022982"/>
    </source>
</evidence>
<evidence type="ECO:0000256" key="12">
    <source>
        <dbReference type="ARBA" id="ARBA00037975"/>
    </source>
</evidence>
<protein>
    <recommendedName>
        <fullName evidence="14">Cytochrome b561 bacterial/Ni-hydrogenase domain-containing protein</fullName>
    </recommendedName>
</protein>